<dbReference type="PROSITE" id="PS51450">
    <property type="entry name" value="LRR"/>
    <property type="match status" value="1"/>
</dbReference>
<dbReference type="PANTHER" id="PTHR18849:SF0">
    <property type="entry name" value="CILIA- AND FLAGELLA-ASSOCIATED PROTEIN 410-RELATED"/>
    <property type="match status" value="1"/>
</dbReference>
<protein>
    <recommendedName>
        <fullName evidence="4">CAP-Gly domain-containing protein</fullName>
    </recommendedName>
</protein>
<accession>A0ABQ0KY18</accession>
<dbReference type="PROSITE" id="PS00845">
    <property type="entry name" value="CAP_GLY_1"/>
    <property type="match status" value="1"/>
</dbReference>
<keyword evidence="2" id="KW-0677">Repeat</keyword>
<dbReference type="Gene3D" id="3.80.10.10">
    <property type="entry name" value="Ribonuclease Inhibitor"/>
    <property type="match status" value="2"/>
</dbReference>
<dbReference type="Gene3D" id="2.30.30.190">
    <property type="entry name" value="CAP Gly-rich-like domain"/>
    <property type="match status" value="1"/>
</dbReference>
<dbReference type="Pfam" id="PF01302">
    <property type="entry name" value="CAP_GLY"/>
    <property type="match status" value="1"/>
</dbReference>
<reference evidence="5" key="1">
    <citation type="submission" date="2014-09" db="EMBL/GenBank/DDBJ databases">
        <title>Genome sequence of the luminous mushroom Mycena chlorophos for searching fungal bioluminescence genes.</title>
        <authorList>
            <person name="Tanaka Y."/>
            <person name="Kasuga D."/>
            <person name="Oba Y."/>
            <person name="Hase S."/>
            <person name="Sato K."/>
            <person name="Oba Y."/>
            <person name="Sakakibara Y."/>
        </authorList>
    </citation>
    <scope>NUCLEOTIDE SEQUENCE</scope>
</reference>
<evidence type="ECO:0000256" key="1">
    <source>
        <dbReference type="ARBA" id="ARBA00022614"/>
    </source>
</evidence>
<feature type="domain" description="CAP-Gly" evidence="4">
    <location>
        <begin position="37"/>
        <end position="81"/>
    </location>
</feature>
<keyword evidence="1" id="KW-0433">Leucine-rich repeat</keyword>
<name>A0ABQ0KY18_MYCCL</name>
<feature type="region of interest" description="Disordered" evidence="3">
    <location>
        <begin position="456"/>
        <end position="484"/>
    </location>
</feature>
<dbReference type="InterPro" id="IPR032675">
    <property type="entry name" value="LRR_dom_sf"/>
</dbReference>
<evidence type="ECO:0000259" key="4">
    <source>
        <dbReference type="PROSITE" id="PS50245"/>
    </source>
</evidence>
<dbReference type="PROSITE" id="PS50245">
    <property type="entry name" value="CAP_GLY_2"/>
    <property type="match status" value="1"/>
</dbReference>
<evidence type="ECO:0000313" key="6">
    <source>
        <dbReference type="Proteomes" id="UP000815677"/>
    </source>
</evidence>
<keyword evidence="6" id="KW-1185">Reference proteome</keyword>
<dbReference type="SMART" id="SM01052">
    <property type="entry name" value="CAP_GLY"/>
    <property type="match status" value="1"/>
</dbReference>
<dbReference type="SUPFAM" id="SSF74924">
    <property type="entry name" value="Cap-Gly domain"/>
    <property type="match status" value="1"/>
</dbReference>
<dbReference type="Proteomes" id="UP000815677">
    <property type="component" value="Unassembled WGS sequence"/>
</dbReference>
<dbReference type="EMBL" id="DF839335">
    <property type="protein sequence ID" value="GAT43817.1"/>
    <property type="molecule type" value="Genomic_DNA"/>
</dbReference>
<evidence type="ECO:0000256" key="3">
    <source>
        <dbReference type="SAM" id="MobiDB-lite"/>
    </source>
</evidence>
<evidence type="ECO:0000313" key="5">
    <source>
        <dbReference type="EMBL" id="GAT43817.1"/>
    </source>
</evidence>
<dbReference type="SUPFAM" id="SSF52058">
    <property type="entry name" value="L domain-like"/>
    <property type="match status" value="1"/>
</dbReference>
<dbReference type="PANTHER" id="PTHR18849">
    <property type="entry name" value="LEUCINE RICH REPEAT PROTEIN"/>
    <property type="match status" value="1"/>
</dbReference>
<dbReference type="InterPro" id="IPR036859">
    <property type="entry name" value="CAP-Gly_dom_sf"/>
</dbReference>
<feature type="compositionally biased region" description="Low complexity" evidence="3">
    <location>
        <begin position="466"/>
        <end position="475"/>
    </location>
</feature>
<dbReference type="InterPro" id="IPR001611">
    <property type="entry name" value="Leu-rich_rpt"/>
</dbReference>
<dbReference type="InterPro" id="IPR000938">
    <property type="entry name" value="CAP-Gly_domain"/>
</dbReference>
<sequence length="569" mass="62861">MRRVAAVSIESKPLWSRATMASRLRLGEHTGTLRYRGPVDGTAGEWLGIEWDDPARGKHDGVKDGRRYFTCRIPNAGSFIRPAAKDLSFGTSFLDALNAKYIEQLQGPQESVVLGSSRGAIQVEAVDLDKIRAKFAKLDKLREISLDTDYVARYDGPEGSIRATCPNVRGLDLSVSLIPDWKTVSAICTELPQLQRLSLNRTRLTPPINVDPSAFENLIELRLNATLTTWQEMQLITRMMPLLRTVEIGHNRIAHLEDSLQDGPGSALESINLDSNALQDWEQICSALSAYPALDRVVLTSNSICTIPPRQTPQPLLRIAHLSLSHNEIASWSDLDALSAWCPRLETLTMLGNPLFDDPEQGRSLACSARQLAIARIPSLLALDAGAISPKERVDSELFYLSHVVLHGPPSEDARVAAYPRWVALCEKHGRPDEPEQQRQQQDTLGRRLIDLNIYPISAPPPSPSPTTNTTTHHPTPTPIPPTLVLPPRTPLRALPSMTLRALRLKLRKTAKHRGQATVSIWLQTRDGTSAAPTYALLGEERDAQDLAWLGIESGSNILFRVQEVEGCA</sequence>
<organism evidence="5 6">
    <name type="scientific">Mycena chlorophos</name>
    <name type="common">Agaric fungus</name>
    <name type="synonym">Agaricus chlorophos</name>
    <dbReference type="NCBI Taxonomy" id="658473"/>
    <lineage>
        <taxon>Eukaryota</taxon>
        <taxon>Fungi</taxon>
        <taxon>Dikarya</taxon>
        <taxon>Basidiomycota</taxon>
        <taxon>Agaricomycotina</taxon>
        <taxon>Agaricomycetes</taxon>
        <taxon>Agaricomycetidae</taxon>
        <taxon>Agaricales</taxon>
        <taxon>Marasmiineae</taxon>
        <taxon>Mycenaceae</taxon>
        <taxon>Mycena</taxon>
    </lineage>
</organism>
<gene>
    <name evidence="5" type="ORF">MCHLO_01484</name>
</gene>
<proteinExistence type="predicted"/>
<evidence type="ECO:0000256" key="2">
    <source>
        <dbReference type="ARBA" id="ARBA00022737"/>
    </source>
</evidence>